<dbReference type="EMBL" id="JAHDYR010000062">
    <property type="protein sequence ID" value="KAG9391204.1"/>
    <property type="molecule type" value="Genomic_DNA"/>
</dbReference>
<evidence type="ECO:0000313" key="1">
    <source>
        <dbReference type="EMBL" id="KAG9391204.1"/>
    </source>
</evidence>
<protein>
    <submittedName>
        <fullName evidence="1">Uncharacterized protein</fullName>
    </submittedName>
</protein>
<evidence type="ECO:0000313" key="2">
    <source>
        <dbReference type="Proteomes" id="UP000717585"/>
    </source>
</evidence>
<dbReference type="Proteomes" id="UP000717585">
    <property type="component" value="Unassembled WGS sequence"/>
</dbReference>
<gene>
    <name evidence="1" type="ORF">J8273_7478</name>
</gene>
<accession>A0A8J6AZT2</accession>
<sequence length="528" mass="58256">MSATTPRLLKRDTSEMLFVAPVPGSRLEKLVESRPEDKKNFTAILQAVFIGVRLIIDHEHALKNETGDASDSEEDMPRPQKTLGRRLARGTLKAMRQSRVKPELLPVVQDFELPSLQISEEKLAIMDQGQSLTLNHSLEDVIDRIKGVAKRLLDLDESPVREITRTDPSGADIPVEHLAAMCGSLSCIVIDQLTSLTPIEELFKKSPAEVREMTTSMVTGVLEGLTLAKLPPTAETFFPSSKHIISIDLEQSGDIEAMRQELITKLEAHPLVREHNLLSSGAVLLSMQANFASTLTQMLLTQFPSRASHIGLILRGLVDADGRDLPCLWAETESQSTMARYNPLPDTDSEYSAYFTSGTGARYPKTRSGTDLHDLATYLLNLDVKRTRVMLRGLSGTPVVRGTPAHAAIKKSIDSVLLQGLARAHGELPEMVADLPSHIAMETMRRVAVFQRILPHADSYGHVSAMPVVEVLEAAGLIVGHPATFMPYHFTVNNCSSMMPGGLARVDETQDHYQPLLRPFEFELKINK</sequence>
<name>A0A8J6AZT2_9EUKA</name>
<dbReference type="AlphaFoldDB" id="A0A8J6AZT2"/>
<comment type="caution">
    <text evidence="1">The sequence shown here is derived from an EMBL/GenBank/DDBJ whole genome shotgun (WGS) entry which is preliminary data.</text>
</comment>
<keyword evidence="2" id="KW-1185">Reference proteome</keyword>
<proteinExistence type="predicted"/>
<organism evidence="1 2">
    <name type="scientific">Carpediemonas membranifera</name>
    <dbReference type="NCBI Taxonomy" id="201153"/>
    <lineage>
        <taxon>Eukaryota</taxon>
        <taxon>Metamonada</taxon>
        <taxon>Carpediemonas-like organisms</taxon>
        <taxon>Carpediemonas</taxon>
    </lineage>
</organism>
<reference evidence="1" key="1">
    <citation type="submission" date="2021-05" db="EMBL/GenBank/DDBJ databases">
        <title>A free-living protist that lacks canonical eukaryotic 1 DNA replication and segregation systems.</title>
        <authorList>
            <person name="Salas-Leiva D.E."/>
            <person name="Tromer E.C."/>
            <person name="Curtis B.A."/>
            <person name="Jerlstrom-Hultqvist J."/>
            <person name="Kolisko M."/>
            <person name="Yi Z."/>
            <person name="Salas-Leiva J.S."/>
            <person name="Gallot-Lavallee L."/>
            <person name="Kops G.J.P.L."/>
            <person name="Archibald J.M."/>
            <person name="Simpson A.G.B."/>
            <person name="Roger A.J."/>
        </authorList>
    </citation>
    <scope>NUCLEOTIDE SEQUENCE</scope>
    <source>
        <strain evidence="1">BICM</strain>
    </source>
</reference>